<feature type="region of interest" description="Disordered" evidence="1">
    <location>
        <begin position="86"/>
        <end position="108"/>
    </location>
</feature>
<reference evidence="3" key="2">
    <citation type="journal article" date="2017" name="J. Anim. Genet.">
        <title>Multiple reference genome sequences of hot pepper reveal the massive evolution of plant disease resistance genes by retroduplication.</title>
        <authorList>
            <person name="Kim S."/>
            <person name="Park J."/>
            <person name="Yeom S.-I."/>
            <person name="Kim Y.-M."/>
            <person name="Seo E."/>
            <person name="Kim K.-T."/>
            <person name="Kim M.-S."/>
            <person name="Lee J.M."/>
            <person name="Cheong K."/>
            <person name="Shin H.-S."/>
            <person name="Kim S.-B."/>
            <person name="Han K."/>
            <person name="Lee J."/>
            <person name="Park M."/>
            <person name="Lee H.-A."/>
            <person name="Lee H.-Y."/>
            <person name="Lee Y."/>
            <person name="Oh S."/>
            <person name="Lee J.H."/>
            <person name="Choi E."/>
            <person name="Choi E."/>
            <person name="Lee S.E."/>
            <person name="Jeon J."/>
            <person name="Kim H."/>
            <person name="Choi G."/>
            <person name="Song H."/>
            <person name="Lee J."/>
            <person name="Lee S.-C."/>
            <person name="Kwon J.-K."/>
            <person name="Lee H.-Y."/>
            <person name="Koo N."/>
            <person name="Hong Y."/>
            <person name="Kim R.W."/>
            <person name="Kang W.-H."/>
            <person name="Huh J.H."/>
            <person name="Kang B.-C."/>
            <person name="Yang T.-J."/>
            <person name="Lee Y.-H."/>
            <person name="Bennetzen J.L."/>
            <person name="Choi D."/>
        </authorList>
    </citation>
    <scope>NUCLEOTIDE SEQUENCE [LARGE SCALE GENOMIC DNA]</scope>
    <source>
        <strain evidence="3">cv. PBC81</strain>
    </source>
</reference>
<evidence type="ECO:0000256" key="1">
    <source>
        <dbReference type="SAM" id="MobiDB-lite"/>
    </source>
</evidence>
<sequence>MAAGNAGTATASSSGYENGGAEVLNKMAAGNARTATAISSGYENGGAGGKFRRWPFSRNGKTTSYDRHLTALRSRILNKMAAGNAGTATASSSGYENGGAGETNSPSDADAIGESSRLLFRCFCIGFMVI</sequence>
<dbReference type="AlphaFoldDB" id="A0A2G2VS19"/>
<evidence type="ECO:0000313" key="3">
    <source>
        <dbReference type="Proteomes" id="UP000224567"/>
    </source>
</evidence>
<feature type="region of interest" description="Disordered" evidence="1">
    <location>
        <begin position="38"/>
        <end position="62"/>
    </location>
</feature>
<keyword evidence="3" id="KW-1185">Reference proteome</keyword>
<name>A0A2G2VS19_CAPBA</name>
<dbReference type="Proteomes" id="UP000224567">
    <property type="component" value="Unassembled WGS sequence"/>
</dbReference>
<comment type="caution">
    <text evidence="2">The sequence shown here is derived from an EMBL/GenBank/DDBJ whole genome shotgun (WGS) entry which is preliminary data.</text>
</comment>
<protein>
    <submittedName>
        <fullName evidence="2">Uncharacterized protein</fullName>
    </submittedName>
</protein>
<accession>A0A2G2VS19</accession>
<dbReference type="EMBL" id="MLFT02000010">
    <property type="protein sequence ID" value="PHT35765.1"/>
    <property type="molecule type" value="Genomic_DNA"/>
</dbReference>
<organism evidence="2 3">
    <name type="scientific">Capsicum baccatum</name>
    <name type="common">Peruvian pepper</name>
    <dbReference type="NCBI Taxonomy" id="33114"/>
    <lineage>
        <taxon>Eukaryota</taxon>
        <taxon>Viridiplantae</taxon>
        <taxon>Streptophyta</taxon>
        <taxon>Embryophyta</taxon>
        <taxon>Tracheophyta</taxon>
        <taxon>Spermatophyta</taxon>
        <taxon>Magnoliopsida</taxon>
        <taxon>eudicotyledons</taxon>
        <taxon>Gunneridae</taxon>
        <taxon>Pentapetalae</taxon>
        <taxon>asterids</taxon>
        <taxon>lamiids</taxon>
        <taxon>Solanales</taxon>
        <taxon>Solanaceae</taxon>
        <taxon>Solanoideae</taxon>
        <taxon>Capsiceae</taxon>
        <taxon>Capsicum</taxon>
    </lineage>
</organism>
<evidence type="ECO:0000313" key="2">
    <source>
        <dbReference type="EMBL" id="PHT35765.1"/>
    </source>
</evidence>
<proteinExistence type="predicted"/>
<reference evidence="2 3" key="1">
    <citation type="journal article" date="2017" name="Genome Biol.">
        <title>New reference genome sequences of hot pepper reveal the massive evolution of plant disease-resistance genes by retroduplication.</title>
        <authorList>
            <person name="Kim S."/>
            <person name="Park J."/>
            <person name="Yeom S.I."/>
            <person name="Kim Y.M."/>
            <person name="Seo E."/>
            <person name="Kim K.T."/>
            <person name="Kim M.S."/>
            <person name="Lee J.M."/>
            <person name="Cheong K."/>
            <person name="Shin H.S."/>
            <person name="Kim S.B."/>
            <person name="Han K."/>
            <person name="Lee J."/>
            <person name="Park M."/>
            <person name="Lee H.A."/>
            <person name="Lee H.Y."/>
            <person name="Lee Y."/>
            <person name="Oh S."/>
            <person name="Lee J.H."/>
            <person name="Choi E."/>
            <person name="Choi E."/>
            <person name="Lee S.E."/>
            <person name="Jeon J."/>
            <person name="Kim H."/>
            <person name="Choi G."/>
            <person name="Song H."/>
            <person name="Lee J."/>
            <person name="Lee S.C."/>
            <person name="Kwon J.K."/>
            <person name="Lee H.Y."/>
            <person name="Koo N."/>
            <person name="Hong Y."/>
            <person name="Kim R.W."/>
            <person name="Kang W.H."/>
            <person name="Huh J.H."/>
            <person name="Kang B.C."/>
            <person name="Yang T.J."/>
            <person name="Lee Y.H."/>
            <person name="Bennetzen J.L."/>
            <person name="Choi D."/>
        </authorList>
    </citation>
    <scope>NUCLEOTIDE SEQUENCE [LARGE SCALE GENOMIC DNA]</scope>
    <source>
        <strain evidence="3">cv. PBC81</strain>
    </source>
</reference>
<gene>
    <name evidence="2" type="ORF">CQW23_23465</name>
</gene>